<proteinExistence type="predicted"/>
<evidence type="ECO:0000256" key="1">
    <source>
        <dbReference type="ARBA" id="ARBA00023002"/>
    </source>
</evidence>
<dbReference type="InterPro" id="IPR015424">
    <property type="entry name" value="PyrdxlP-dep_Trfase"/>
</dbReference>
<gene>
    <name evidence="3" type="ORF">S03H2_36289</name>
</gene>
<evidence type="ECO:0000259" key="2">
    <source>
        <dbReference type="Pfam" id="PF02347"/>
    </source>
</evidence>
<comment type="caution">
    <text evidence="3">The sequence shown here is derived from an EMBL/GenBank/DDBJ whole genome shotgun (WGS) entry which is preliminary data.</text>
</comment>
<sequence>MGDNYAHPYLANSKMDIDEMLEYLGISSIEELFSDIPDEIRFKGQLKLPHYQSEFELMEAVKSKLSKNITTREVRSFLGGGVLDIYMPAIQDEILRRTEFYSAYTPYQAEASQGTLQSMFEYQSLICELVGMDVANCSLYDWATSVGEAALMASRITKRTKFVYTTAIAPNREAVLQNYVTGANLELDIVPYDETTGKMDIA</sequence>
<dbReference type="Gene3D" id="3.40.640.10">
    <property type="entry name" value="Type I PLP-dependent aspartate aminotransferase-like (Major domain)"/>
    <property type="match status" value="1"/>
</dbReference>
<dbReference type="PANTHER" id="PTHR42806:SF1">
    <property type="entry name" value="GLYCINE DEHYDROGENASE (DECARBOXYLATING)"/>
    <property type="match status" value="1"/>
</dbReference>
<dbReference type="InterPro" id="IPR049315">
    <property type="entry name" value="GDC-P_N"/>
</dbReference>
<evidence type="ECO:0000313" key="3">
    <source>
        <dbReference type="EMBL" id="GAH54759.1"/>
    </source>
</evidence>
<dbReference type="EMBL" id="BARU01022261">
    <property type="protein sequence ID" value="GAH54759.1"/>
    <property type="molecule type" value="Genomic_DNA"/>
</dbReference>
<feature type="non-terminal residue" evidence="3">
    <location>
        <position position="202"/>
    </location>
</feature>
<name>X1HLN9_9ZZZZ</name>
<protein>
    <recommendedName>
        <fullName evidence="2">Glycine cleavage system P-protein N-terminal domain-containing protein</fullName>
    </recommendedName>
</protein>
<keyword evidence="1" id="KW-0560">Oxidoreductase</keyword>
<dbReference type="InterPro" id="IPR015421">
    <property type="entry name" value="PyrdxlP-dep_Trfase_major"/>
</dbReference>
<dbReference type="GO" id="GO:0004375">
    <property type="term" value="F:glycine dehydrogenase (decarboxylating) activity"/>
    <property type="evidence" value="ECO:0007669"/>
    <property type="project" value="InterPro"/>
</dbReference>
<organism evidence="3">
    <name type="scientific">marine sediment metagenome</name>
    <dbReference type="NCBI Taxonomy" id="412755"/>
    <lineage>
        <taxon>unclassified sequences</taxon>
        <taxon>metagenomes</taxon>
        <taxon>ecological metagenomes</taxon>
    </lineage>
</organism>
<accession>X1HLN9</accession>
<feature type="domain" description="Glycine cleavage system P-protein N-terminal" evidence="2">
    <location>
        <begin position="9"/>
        <end position="194"/>
    </location>
</feature>
<dbReference type="AlphaFoldDB" id="X1HLN9"/>
<dbReference type="InterPro" id="IPR023010">
    <property type="entry name" value="GcvPA"/>
</dbReference>
<dbReference type="GO" id="GO:0009116">
    <property type="term" value="P:nucleoside metabolic process"/>
    <property type="evidence" value="ECO:0007669"/>
    <property type="project" value="InterPro"/>
</dbReference>
<dbReference type="PANTHER" id="PTHR42806">
    <property type="entry name" value="GLYCINE CLEAVAGE SYSTEM P-PROTEIN"/>
    <property type="match status" value="1"/>
</dbReference>
<dbReference type="Pfam" id="PF02347">
    <property type="entry name" value="GDC-P"/>
    <property type="match status" value="1"/>
</dbReference>
<reference evidence="3" key="1">
    <citation type="journal article" date="2014" name="Front. Microbiol.">
        <title>High frequency of phylogenetically diverse reductive dehalogenase-homologous genes in deep subseafloor sedimentary metagenomes.</title>
        <authorList>
            <person name="Kawai M."/>
            <person name="Futagami T."/>
            <person name="Toyoda A."/>
            <person name="Takaki Y."/>
            <person name="Nishi S."/>
            <person name="Hori S."/>
            <person name="Arai W."/>
            <person name="Tsubouchi T."/>
            <person name="Morono Y."/>
            <person name="Uchiyama I."/>
            <person name="Ito T."/>
            <person name="Fujiyama A."/>
            <person name="Inagaki F."/>
            <person name="Takami H."/>
        </authorList>
    </citation>
    <scope>NUCLEOTIDE SEQUENCE</scope>
    <source>
        <strain evidence="3">Expedition CK06-06</strain>
    </source>
</reference>
<dbReference type="SUPFAM" id="SSF53383">
    <property type="entry name" value="PLP-dependent transferases"/>
    <property type="match status" value="1"/>
</dbReference>